<feature type="region of interest" description="Disordered" evidence="1">
    <location>
        <begin position="101"/>
        <end position="186"/>
    </location>
</feature>
<sequence length="268" mass="27450">MLEASFLNLSDRNAGEGAVSVRPAWEVREHGCATSWFHVRLAFPDGAGVDALAVVHAGRVSVEDVKAQPPLSLTDLTLLADWLGGPLSEACGVHTVGAADADGTASASGTAEPDDTADTVGTGGTAGPDDTADTVGTDGAAEPDLAAEPDGAADVDGAGEGGERDHVDTGARCAAPSGGLGPVPVPVPVPVPGPEAGRRPGARRARQAWPRGIEGRRLVARQYRTAQDEGIDPVLAVMYATGRGRRRALRLIAQARDAGFLTPRHARR</sequence>
<dbReference type="Proteomes" id="UP001604267">
    <property type="component" value="Unassembled WGS sequence"/>
</dbReference>
<proteinExistence type="predicted"/>
<evidence type="ECO:0000256" key="1">
    <source>
        <dbReference type="SAM" id="MobiDB-lite"/>
    </source>
</evidence>
<organism evidence="2 3">
    <name type="scientific">Streptomyces cinerochromogenes</name>
    <dbReference type="NCBI Taxonomy" id="66422"/>
    <lineage>
        <taxon>Bacteria</taxon>
        <taxon>Bacillati</taxon>
        <taxon>Actinomycetota</taxon>
        <taxon>Actinomycetes</taxon>
        <taxon>Kitasatosporales</taxon>
        <taxon>Streptomycetaceae</taxon>
        <taxon>Streptomyces</taxon>
    </lineage>
</organism>
<keyword evidence="3" id="KW-1185">Reference proteome</keyword>
<name>A0ABW7BH18_9ACTN</name>
<feature type="compositionally biased region" description="Low complexity" evidence="1">
    <location>
        <begin position="127"/>
        <end position="144"/>
    </location>
</feature>
<reference evidence="2 3" key="1">
    <citation type="submission" date="2024-10" db="EMBL/GenBank/DDBJ databases">
        <title>The Natural Products Discovery Center: Release of the First 8490 Sequenced Strains for Exploring Actinobacteria Biosynthetic Diversity.</title>
        <authorList>
            <person name="Kalkreuter E."/>
            <person name="Kautsar S.A."/>
            <person name="Yang D."/>
            <person name="Bader C.D."/>
            <person name="Teijaro C.N."/>
            <person name="Fluegel L."/>
            <person name="Davis C.M."/>
            <person name="Simpson J.R."/>
            <person name="Lauterbach L."/>
            <person name="Steele A.D."/>
            <person name="Gui C."/>
            <person name="Meng S."/>
            <person name="Li G."/>
            <person name="Viehrig K."/>
            <person name="Ye F."/>
            <person name="Su P."/>
            <person name="Kiefer A.F."/>
            <person name="Nichols A."/>
            <person name="Cepeda A.J."/>
            <person name="Yan W."/>
            <person name="Fan B."/>
            <person name="Jiang Y."/>
            <person name="Adhikari A."/>
            <person name="Zheng C.-J."/>
            <person name="Schuster L."/>
            <person name="Cowan T.M."/>
            <person name="Smanski M.J."/>
            <person name="Chevrette M.G."/>
            <person name="De Carvalho L.P.S."/>
            <person name="Shen B."/>
        </authorList>
    </citation>
    <scope>NUCLEOTIDE SEQUENCE [LARGE SCALE GENOMIC DNA]</scope>
    <source>
        <strain evidence="2 3">NPDC048320</strain>
    </source>
</reference>
<dbReference type="Pfam" id="PF19720">
    <property type="entry name" value="DUF6214"/>
    <property type="match status" value="1"/>
</dbReference>
<protein>
    <submittedName>
        <fullName evidence="2">DUF6214 family protein</fullName>
    </submittedName>
</protein>
<feature type="compositionally biased region" description="Low complexity" evidence="1">
    <location>
        <begin position="101"/>
        <end position="111"/>
    </location>
</feature>
<gene>
    <name evidence="2" type="ORF">ACGFZB_32400</name>
</gene>
<dbReference type="RefSeq" id="WP_392822322.1">
    <property type="nucleotide sequence ID" value="NZ_JBICYV010000018.1"/>
</dbReference>
<evidence type="ECO:0000313" key="2">
    <source>
        <dbReference type="EMBL" id="MFG3015051.1"/>
    </source>
</evidence>
<accession>A0ABW7BH18</accession>
<dbReference type="InterPro" id="IPR046186">
    <property type="entry name" value="DUF6214"/>
</dbReference>
<comment type="caution">
    <text evidence="2">The sequence shown here is derived from an EMBL/GenBank/DDBJ whole genome shotgun (WGS) entry which is preliminary data.</text>
</comment>
<evidence type="ECO:0000313" key="3">
    <source>
        <dbReference type="Proteomes" id="UP001604267"/>
    </source>
</evidence>
<dbReference type="EMBL" id="JBICYV010000018">
    <property type="protein sequence ID" value="MFG3015051.1"/>
    <property type="molecule type" value="Genomic_DNA"/>
</dbReference>